<evidence type="ECO:0000313" key="1">
    <source>
        <dbReference type="EMBL" id="CAB3999307.1"/>
    </source>
</evidence>
<dbReference type="AlphaFoldDB" id="A0A7D9I3C9"/>
<comment type="caution">
    <text evidence="1">The sequence shown here is derived from an EMBL/GenBank/DDBJ whole genome shotgun (WGS) entry which is preliminary data.</text>
</comment>
<dbReference type="OrthoDB" id="8911154at2759"/>
<name>A0A7D9I3C9_PARCT</name>
<organism evidence="1 2">
    <name type="scientific">Paramuricea clavata</name>
    <name type="common">Red gorgonian</name>
    <name type="synonym">Violescent sea-whip</name>
    <dbReference type="NCBI Taxonomy" id="317549"/>
    <lineage>
        <taxon>Eukaryota</taxon>
        <taxon>Metazoa</taxon>
        <taxon>Cnidaria</taxon>
        <taxon>Anthozoa</taxon>
        <taxon>Octocorallia</taxon>
        <taxon>Malacalcyonacea</taxon>
        <taxon>Plexauridae</taxon>
        <taxon>Paramuricea</taxon>
    </lineage>
</organism>
<dbReference type="Proteomes" id="UP001152795">
    <property type="component" value="Unassembled WGS sequence"/>
</dbReference>
<gene>
    <name evidence="1" type="ORF">PACLA_8A033970</name>
</gene>
<keyword evidence="2" id="KW-1185">Reference proteome</keyword>
<dbReference type="EMBL" id="CACRXK020003561">
    <property type="protein sequence ID" value="CAB3999307.1"/>
    <property type="molecule type" value="Genomic_DNA"/>
</dbReference>
<protein>
    <submittedName>
        <fullName evidence="1">Uncharacterized protein</fullName>
    </submittedName>
</protein>
<reference evidence="1" key="1">
    <citation type="submission" date="2020-04" db="EMBL/GenBank/DDBJ databases">
        <authorList>
            <person name="Alioto T."/>
            <person name="Alioto T."/>
            <person name="Gomez Garrido J."/>
        </authorList>
    </citation>
    <scope>NUCLEOTIDE SEQUENCE</scope>
    <source>
        <strain evidence="1">A484AB</strain>
    </source>
</reference>
<accession>A0A7D9I3C9</accession>
<proteinExistence type="predicted"/>
<evidence type="ECO:0000313" key="2">
    <source>
        <dbReference type="Proteomes" id="UP001152795"/>
    </source>
</evidence>
<sequence length="151" mass="17067">MLLQVLPRKDPIAITDRILEHGYTGAIDILHVEDIVGTVMISIVSKRLLYLNEFQNGLNLYDLPAFLKSSANLCKDLFVIGRNKVVDASFIVSCMMPCYSDTGSSRRVVEEMMVDNFQDLLICLEDEHITGYTEALAWNDSANSIWQPRHS</sequence>